<reference evidence="1 2" key="1">
    <citation type="journal article" date="2012" name="J. Bacteriol.">
        <title>Genome sequences for six rhodanobacter strains, isolated from soils and the terrestrial subsurface, with variable denitrification capabilities.</title>
        <authorList>
            <person name="Kostka J.E."/>
            <person name="Green S.J."/>
            <person name="Rishishwar L."/>
            <person name="Prakash O."/>
            <person name="Katz L.S."/>
            <person name="Marino-Ramirez L."/>
            <person name="Jordan I.K."/>
            <person name="Munk C."/>
            <person name="Ivanova N."/>
            <person name="Mikhailova N."/>
            <person name="Watson D.B."/>
            <person name="Brown S.D."/>
            <person name="Palumbo A.V."/>
            <person name="Brooks S.C."/>
        </authorList>
    </citation>
    <scope>NUCLEOTIDE SEQUENCE [LARGE SCALE GENOMIC DNA]</scope>
    <source>
        <strain evidence="1 2">B39</strain>
    </source>
</reference>
<evidence type="ECO:0000313" key="2">
    <source>
        <dbReference type="Proteomes" id="UP000003226"/>
    </source>
</evidence>
<dbReference type="AlphaFoldDB" id="I4W2I5"/>
<gene>
    <name evidence="1" type="ORF">UU7_07531</name>
</gene>
<dbReference type="EMBL" id="AJXT01000015">
    <property type="protein sequence ID" value="EIL93676.1"/>
    <property type="molecule type" value="Genomic_DNA"/>
</dbReference>
<keyword evidence="2" id="KW-1185">Reference proteome</keyword>
<proteinExistence type="predicted"/>
<sequence>METHLSPCIRGGKPTLMLTRSLSTVARQLALMHANVIALEYAEVGGVVGTTVIIDQKEFFFPCTGMWDVGSFVTEVLEP</sequence>
<protein>
    <submittedName>
        <fullName evidence="1">Uncharacterized protein</fullName>
    </submittedName>
</protein>
<name>I4W2I5_9GAMM</name>
<evidence type="ECO:0000313" key="1">
    <source>
        <dbReference type="EMBL" id="EIL93676.1"/>
    </source>
</evidence>
<dbReference type="Proteomes" id="UP000003226">
    <property type="component" value="Unassembled WGS sequence"/>
</dbReference>
<comment type="caution">
    <text evidence="1">The sequence shown here is derived from an EMBL/GenBank/DDBJ whole genome shotgun (WGS) entry which is preliminary data.</text>
</comment>
<organism evidence="1 2">
    <name type="scientific">Rhodanobacter spathiphylli B39</name>
    <dbReference type="NCBI Taxonomy" id="1163407"/>
    <lineage>
        <taxon>Bacteria</taxon>
        <taxon>Pseudomonadati</taxon>
        <taxon>Pseudomonadota</taxon>
        <taxon>Gammaproteobacteria</taxon>
        <taxon>Lysobacterales</taxon>
        <taxon>Rhodanobacteraceae</taxon>
        <taxon>Rhodanobacter</taxon>
    </lineage>
</organism>
<accession>I4W2I5</accession>